<dbReference type="EC" id="2.7.1.25" evidence="2 6"/>
<dbReference type="Pfam" id="PF01583">
    <property type="entry name" value="APS_kinase"/>
    <property type="match status" value="1"/>
</dbReference>
<feature type="domain" description="APS kinase" evidence="7">
    <location>
        <begin position="2"/>
        <end position="148"/>
    </location>
</feature>
<evidence type="ECO:0000313" key="9">
    <source>
        <dbReference type="Proteomes" id="UP000014975"/>
    </source>
</evidence>
<evidence type="ECO:0000256" key="2">
    <source>
        <dbReference type="ARBA" id="ARBA00012121"/>
    </source>
</evidence>
<dbReference type="PATRIC" id="fig|1121439.3.peg.344"/>
<dbReference type="PANTHER" id="PTHR42700">
    <property type="entry name" value="SULFATE ADENYLYLTRANSFERASE"/>
    <property type="match status" value="1"/>
</dbReference>
<dbReference type="GO" id="GO:0019379">
    <property type="term" value="P:sulfate assimilation, phosphoadenylyl sulfate reduction by phosphoadenylyl-sulfate reductase (thioredoxin)"/>
    <property type="evidence" value="ECO:0007669"/>
    <property type="project" value="TreeGrafter"/>
</dbReference>
<keyword evidence="5 6" id="KW-0067">ATP-binding</keyword>
<reference evidence="8 9" key="1">
    <citation type="journal article" date="2013" name="Genome Announc.">
        <title>Draft genome sequences for three mercury-methylating, sulfate-reducing bacteria.</title>
        <authorList>
            <person name="Brown S.D."/>
            <person name="Hurt R.A.Jr."/>
            <person name="Gilmour C.C."/>
            <person name="Elias D.A."/>
        </authorList>
    </citation>
    <scope>NUCLEOTIDE SEQUENCE [LARGE SCALE GENOMIC DNA]</scope>
    <source>
        <strain evidence="8 9">DSM 16529</strain>
    </source>
</reference>
<dbReference type="SUPFAM" id="SSF52540">
    <property type="entry name" value="P-loop containing nucleoside triphosphate hydrolases"/>
    <property type="match status" value="1"/>
</dbReference>
<comment type="catalytic activity">
    <reaction evidence="1 6">
        <text>adenosine 5'-phosphosulfate + ATP = 3'-phosphoadenylyl sulfate + ADP + H(+)</text>
        <dbReference type="Rhea" id="RHEA:24152"/>
        <dbReference type="ChEBI" id="CHEBI:15378"/>
        <dbReference type="ChEBI" id="CHEBI:30616"/>
        <dbReference type="ChEBI" id="CHEBI:58243"/>
        <dbReference type="ChEBI" id="CHEBI:58339"/>
        <dbReference type="ChEBI" id="CHEBI:456216"/>
        <dbReference type="EC" id="2.7.1.25"/>
    </reaction>
</comment>
<keyword evidence="3 6" id="KW-0808">Transferase</keyword>
<dbReference type="InterPro" id="IPR059117">
    <property type="entry name" value="APS_kinase_dom"/>
</dbReference>
<dbReference type="NCBIfam" id="TIGR00455">
    <property type="entry name" value="apsK"/>
    <property type="match status" value="1"/>
</dbReference>
<dbReference type="OrthoDB" id="9804504at2"/>
<proteinExistence type="inferred from homology"/>
<dbReference type="GO" id="GO:0070814">
    <property type="term" value="P:hydrogen sulfide biosynthetic process"/>
    <property type="evidence" value="ECO:0007669"/>
    <property type="project" value="UniProtKB-UniPathway"/>
</dbReference>
<dbReference type="eggNOG" id="COG0529">
    <property type="taxonomic scope" value="Bacteria"/>
</dbReference>
<dbReference type="UniPathway" id="UPA00140">
    <property type="reaction ID" value="UER00205"/>
</dbReference>
<sequence length="186" mass="21040">MFTIWFTGLSGAGKTTLSRKLHDELVRRGLKSEWLDGDVVRANLSQGLTYSKQDRDINVLRIGFVSHLLNRNDVISVVGAIAPYEETRQKNRKLLGRYVEVFLQCSKEKLIERDCKGLYKKALCGEIKNFTGISDPYESPVAPEITIKTDCVSEAEALTAVIRYLEDNSFIPRRKEVAEKEVSLAE</sequence>
<dbReference type="GO" id="GO:0005737">
    <property type="term" value="C:cytoplasm"/>
    <property type="evidence" value="ECO:0007669"/>
    <property type="project" value="TreeGrafter"/>
</dbReference>
<dbReference type="GO" id="GO:0004020">
    <property type="term" value="F:adenylylsulfate kinase activity"/>
    <property type="evidence" value="ECO:0007669"/>
    <property type="project" value="UniProtKB-EC"/>
</dbReference>
<dbReference type="InterPro" id="IPR050512">
    <property type="entry name" value="Sulf_AdTrans/APS_kinase"/>
</dbReference>
<accession>S7UTF6</accession>
<dbReference type="Gene3D" id="3.40.50.300">
    <property type="entry name" value="P-loop containing nucleotide triphosphate hydrolases"/>
    <property type="match status" value="1"/>
</dbReference>
<evidence type="ECO:0000256" key="3">
    <source>
        <dbReference type="ARBA" id="ARBA00022679"/>
    </source>
</evidence>
<dbReference type="STRING" id="1121439.dsat_1959"/>
<dbReference type="EMBL" id="ATHI01000003">
    <property type="protein sequence ID" value="EPR35618.1"/>
    <property type="molecule type" value="Genomic_DNA"/>
</dbReference>
<keyword evidence="9" id="KW-1185">Reference proteome</keyword>
<organism evidence="8 9">
    <name type="scientific">Alkalidesulfovibrio alkalitolerans DSM 16529</name>
    <dbReference type="NCBI Taxonomy" id="1121439"/>
    <lineage>
        <taxon>Bacteria</taxon>
        <taxon>Pseudomonadati</taxon>
        <taxon>Thermodesulfobacteriota</taxon>
        <taxon>Desulfovibrionia</taxon>
        <taxon>Desulfovibrionales</taxon>
        <taxon>Desulfovibrionaceae</taxon>
        <taxon>Alkalidesulfovibrio</taxon>
    </lineage>
</organism>
<keyword evidence="4 6" id="KW-0547">Nucleotide-binding</keyword>
<dbReference type="PANTHER" id="PTHR42700:SF1">
    <property type="entry name" value="SULFATE ADENYLYLTRANSFERASE"/>
    <property type="match status" value="1"/>
</dbReference>
<dbReference type="Proteomes" id="UP000014975">
    <property type="component" value="Unassembled WGS sequence"/>
</dbReference>
<gene>
    <name evidence="8" type="ORF">dsat_1959</name>
</gene>
<protein>
    <recommendedName>
        <fullName evidence="2 6">Adenylyl-sulfate kinase</fullName>
        <ecNumber evidence="2 6">2.7.1.25</ecNumber>
    </recommendedName>
</protein>
<comment type="similarity">
    <text evidence="6">Belongs to the APS kinase family.</text>
</comment>
<evidence type="ECO:0000313" key="8">
    <source>
        <dbReference type="EMBL" id="EPR35618.1"/>
    </source>
</evidence>
<comment type="caution">
    <text evidence="8">The sequence shown here is derived from an EMBL/GenBank/DDBJ whole genome shotgun (WGS) entry which is preliminary data.</text>
</comment>
<dbReference type="InterPro" id="IPR002891">
    <property type="entry name" value="APS"/>
</dbReference>
<keyword evidence="6 8" id="KW-0418">Kinase</keyword>
<dbReference type="CDD" id="cd02027">
    <property type="entry name" value="APSK"/>
    <property type="match status" value="1"/>
</dbReference>
<comment type="function">
    <text evidence="6">Catalyzes the synthesis of activated sulfate.</text>
</comment>
<dbReference type="InterPro" id="IPR027417">
    <property type="entry name" value="P-loop_NTPase"/>
</dbReference>
<evidence type="ECO:0000256" key="4">
    <source>
        <dbReference type="ARBA" id="ARBA00022741"/>
    </source>
</evidence>
<comment type="pathway">
    <text evidence="6">Sulfur metabolism; hydrogen sulfide biosynthesis; sulfite from sulfate: step 2/3.</text>
</comment>
<evidence type="ECO:0000256" key="5">
    <source>
        <dbReference type="ARBA" id="ARBA00022840"/>
    </source>
</evidence>
<name>S7UTF6_9BACT</name>
<dbReference type="AlphaFoldDB" id="S7UTF6"/>
<dbReference type="GO" id="GO:0010134">
    <property type="term" value="P:sulfate assimilation via adenylyl sulfate reduction"/>
    <property type="evidence" value="ECO:0007669"/>
    <property type="project" value="TreeGrafter"/>
</dbReference>
<dbReference type="RefSeq" id="WP_020885845.1">
    <property type="nucleotide sequence ID" value="NZ_ATHI01000003.1"/>
</dbReference>
<dbReference type="GO" id="GO:0004781">
    <property type="term" value="F:sulfate adenylyltransferase (ATP) activity"/>
    <property type="evidence" value="ECO:0007669"/>
    <property type="project" value="TreeGrafter"/>
</dbReference>
<evidence type="ECO:0000256" key="1">
    <source>
        <dbReference type="ARBA" id="ARBA00001823"/>
    </source>
</evidence>
<evidence type="ECO:0000256" key="6">
    <source>
        <dbReference type="RuleBase" id="RU004347"/>
    </source>
</evidence>
<dbReference type="GO" id="GO:0005524">
    <property type="term" value="F:ATP binding"/>
    <property type="evidence" value="ECO:0007669"/>
    <property type="project" value="UniProtKB-KW"/>
</dbReference>
<evidence type="ECO:0000259" key="7">
    <source>
        <dbReference type="Pfam" id="PF01583"/>
    </source>
</evidence>